<dbReference type="SUPFAM" id="SSF48371">
    <property type="entry name" value="ARM repeat"/>
    <property type="match status" value="1"/>
</dbReference>
<dbReference type="Gene3D" id="1.25.10.10">
    <property type="entry name" value="Leucine-rich Repeat Variant"/>
    <property type="match status" value="1"/>
</dbReference>
<dbReference type="Proteomes" id="UP001236014">
    <property type="component" value="Chromosome"/>
</dbReference>
<gene>
    <name evidence="1" type="ORF">QRX50_18310</name>
</gene>
<dbReference type="KEGG" id="acab:QRX50_18310"/>
<dbReference type="RefSeq" id="WP_285973147.1">
    <property type="nucleotide sequence ID" value="NZ_CP127294.1"/>
</dbReference>
<name>A0A9Y2IP58_9PSEU</name>
<dbReference type="InterPro" id="IPR016024">
    <property type="entry name" value="ARM-type_fold"/>
</dbReference>
<proteinExistence type="predicted"/>
<accession>A0A9Y2IP58</accession>
<evidence type="ECO:0008006" key="3">
    <source>
        <dbReference type="Google" id="ProtNLM"/>
    </source>
</evidence>
<dbReference type="EMBL" id="CP127294">
    <property type="protein sequence ID" value="WIX82581.1"/>
    <property type="molecule type" value="Genomic_DNA"/>
</dbReference>
<protein>
    <recommendedName>
        <fullName evidence="3">Leucine rich repeat variant</fullName>
    </recommendedName>
</protein>
<dbReference type="AlphaFoldDB" id="A0A9Y2IP58"/>
<keyword evidence="2" id="KW-1185">Reference proteome</keyword>
<evidence type="ECO:0000313" key="1">
    <source>
        <dbReference type="EMBL" id="WIX82581.1"/>
    </source>
</evidence>
<evidence type="ECO:0000313" key="2">
    <source>
        <dbReference type="Proteomes" id="UP001236014"/>
    </source>
</evidence>
<organism evidence="1 2">
    <name type="scientific">Amycolatopsis carbonis</name>
    <dbReference type="NCBI Taxonomy" id="715471"/>
    <lineage>
        <taxon>Bacteria</taxon>
        <taxon>Bacillati</taxon>
        <taxon>Actinomycetota</taxon>
        <taxon>Actinomycetes</taxon>
        <taxon>Pseudonocardiales</taxon>
        <taxon>Pseudonocardiaceae</taxon>
        <taxon>Amycolatopsis</taxon>
    </lineage>
</organism>
<dbReference type="InterPro" id="IPR011989">
    <property type="entry name" value="ARM-like"/>
</dbReference>
<reference evidence="1 2" key="1">
    <citation type="submission" date="2023-06" db="EMBL/GenBank/DDBJ databases">
        <authorList>
            <person name="Oyuntsetseg B."/>
            <person name="Kim S.B."/>
        </authorList>
    </citation>
    <scope>NUCLEOTIDE SEQUENCE [LARGE SCALE GENOMIC DNA]</scope>
    <source>
        <strain evidence="1 2">2-15</strain>
    </source>
</reference>
<sequence>MIESADEFVRLCRSPDPGERRRAAVDEASEQVWLDVVHRYPDERVGVAQNKTVPLVVLEVLIGDPDARVRSMVAMKRKLTPSLLERLSRDPNEAIRMRVALHNNTPRAMLESLRNDPWHEIRATVEDRLGS</sequence>